<proteinExistence type="predicted"/>
<dbReference type="PANTHER" id="PTHR16026:SF0">
    <property type="entry name" value="CARTILAGE ACIDIC PROTEIN 1"/>
    <property type="match status" value="1"/>
</dbReference>
<dbReference type="Pfam" id="PF13517">
    <property type="entry name" value="FG-GAP_3"/>
    <property type="match status" value="5"/>
</dbReference>
<protein>
    <submittedName>
        <fullName evidence="3">Repeat domain-containing protein</fullName>
    </submittedName>
</protein>
<dbReference type="InterPro" id="IPR013517">
    <property type="entry name" value="FG-GAP"/>
</dbReference>
<keyword evidence="4" id="KW-1185">Reference proteome</keyword>
<dbReference type="InterPro" id="IPR011519">
    <property type="entry name" value="UnbV_ASPIC"/>
</dbReference>
<dbReference type="SUPFAM" id="SSF69318">
    <property type="entry name" value="Integrin alpha N-terminal domain"/>
    <property type="match status" value="3"/>
</dbReference>
<reference evidence="3 4" key="1">
    <citation type="submission" date="2016-11" db="EMBL/GenBank/DDBJ databases">
        <authorList>
            <person name="Jaros S."/>
            <person name="Januszkiewicz K."/>
            <person name="Wedrychowicz H."/>
        </authorList>
    </citation>
    <scope>NUCLEOTIDE SEQUENCE [LARGE SCALE GENOMIC DNA]</scope>
    <source>
        <strain evidence="3 4">DSM 21986</strain>
    </source>
</reference>
<dbReference type="InterPro" id="IPR028994">
    <property type="entry name" value="Integrin_alpha_N"/>
</dbReference>
<dbReference type="STRING" id="1194090.SAMN05443144_11697"/>
<feature type="domain" description="ASPIC/UnbV" evidence="2">
    <location>
        <begin position="529"/>
        <end position="595"/>
    </location>
</feature>
<dbReference type="AlphaFoldDB" id="A0A1M5G6E0"/>
<evidence type="ECO:0000259" key="2">
    <source>
        <dbReference type="Pfam" id="PF07593"/>
    </source>
</evidence>
<evidence type="ECO:0000313" key="4">
    <source>
        <dbReference type="Proteomes" id="UP000184041"/>
    </source>
</evidence>
<dbReference type="EMBL" id="FQUS01000016">
    <property type="protein sequence ID" value="SHF99224.1"/>
    <property type="molecule type" value="Genomic_DNA"/>
</dbReference>
<dbReference type="InterPro" id="IPR027039">
    <property type="entry name" value="Crtac1"/>
</dbReference>
<dbReference type="PANTHER" id="PTHR16026">
    <property type="entry name" value="CARTILAGE ACIDIC PROTEIN 1"/>
    <property type="match status" value="1"/>
</dbReference>
<organism evidence="3 4">
    <name type="scientific">Fodinibius roseus</name>
    <dbReference type="NCBI Taxonomy" id="1194090"/>
    <lineage>
        <taxon>Bacteria</taxon>
        <taxon>Pseudomonadati</taxon>
        <taxon>Balneolota</taxon>
        <taxon>Balneolia</taxon>
        <taxon>Balneolales</taxon>
        <taxon>Balneolaceae</taxon>
        <taxon>Fodinibius</taxon>
    </lineage>
</organism>
<evidence type="ECO:0000313" key="3">
    <source>
        <dbReference type="EMBL" id="SHF99224.1"/>
    </source>
</evidence>
<gene>
    <name evidence="3" type="ORF">SAMN05443144_11697</name>
</gene>
<name>A0A1M5G6E0_9BACT</name>
<evidence type="ECO:0000256" key="1">
    <source>
        <dbReference type="ARBA" id="ARBA00022729"/>
    </source>
</evidence>
<dbReference type="Pfam" id="PF07593">
    <property type="entry name" value="UnbV_ASPIC"/>
    <property type="match status" value="1"/>
</dbReference>
<sequence>MRNILYLAVLSVLCCLYISGCTLEKEEKRFELLTTEHTNINFENHITNTKELNIQNYGYFYDGGGVAVGDINNDGLADIYFVGNERANKLYLNKGDFIFKDITASAGVGGDTEGWSTGATMADINGDGYLDMYVSRVNYGNKTGANQLFINDGDNTFTESASGYGLDFKGYSTQAAFFDYDGDGDLDLYLLNHSFHSENTKGRAERLRAVHDSLAGDRLYRNDGDTFRDVTEQSGIYSSALGYGLGIAVTDINMDGWPDIYIGNDYHEDDYLYINRKDGTFGEALYASVGHTSKSSMGNDAGDLNNDGNVDLISLDMLPEDNEILRRSGILDSYERVRTNLRFGYNPQYSHNTLQLNRGDRPDGTPLFSDIGFAAGVAATDWSWSALIMDMDNDGLKDIFITNGMVGRPTDMDYNRLLQEKSRQISLSEDIAQENIELIEEMPPVKIPNYAYKNNGDITFTNEAQSWGLDQPGYSSGAAYADLNNNGRLDLVVNNVNMPAFVYRNTTEPSDSTNYLKVKLHGRGMNSSGIGAKVLLYKDNRVFFQEQMPTRGFQSSVDHILHVGLGHVTAIDSLRVIWPDHSFETMDRVQANQMLEIDQENAGGAFDYEQMQRGYDHALFREITDQVRLDFEHRENRFNDFRREPYLPYKMSTLGPAIARGDVNGDGRDDLFFGGAHGQPGQLFSQQEDGTFSVLSSNNILFELDRDSEDVSAIFFDANGDELPDLYVVSGGNEKHNNDDLLRDRLYINQGEGAFRKATGSLPDVSTNGSVVAAADYNGDGHTDLFVGSRKSWNYGLSPKSYLLKNDGTGQFTDVTESVAPELRKIGMVTDAQWADMTDSGYPDLVVVGEWMPVTIFTNDGKQLGLEDPENEFSGTKGLWSKLLVDDFNGDGLPDIIAGNFGKNSRLEASEENPLRLYTQDFVGSGQISSVIAYPDNGQYYPLEPLNEFLQQFRSLANEVATYTAYTEKSMEEIFGEKIIREAQVKEVNTLASLYIENRGDGSFNVRELPGKTQSAPVLAMHSGDFDGDGDKDLLLGGNLYDVKPSLGGRQDASYGLLLRGKGNGAFKALDMRASGFYVQGETRGIMPVFTSQDNSPLIVVVKNNQPPQIFGRNTAGPMLP</sequence>
<keyword evidence="1" id="KW-0732">Signal</keyword>
<accession>A0A1M5G6E0</accession>
<dbReference type="Gene3D" id="2.130.10.130">
    <property type="entry name" value="Integrin alpha, N-terminal"/>
    <property type="match status" value="3"/>
</dbReference>
<dbReference type="Proteomes" id="UP000184041">
    <property type="component" value="Unassembled WGS sequence"/>
</dbReference>